<dbReference type="CDD" id="cd07989">
    <property type="entry name" value="LPLAT_AGPAT-like"/>
    <property type="match status" value="1"/>
</dbReference>
<dbReference type="SMART" id="SM00563">
    <property type="entry name" value="PlsC"/>
    <property type="match status" value="1"/>
</dbReference>
<comment type="pathway">
    <text evidence="1">Lipid metabolism.</text>
</comment>
<dbReference type="Proteomes" id="UP000261704">
    <property type="component" value="Chromosome"/>
</dbReference>
<evidence type="ECO:0000256" key="2">
    <source>
        <dbReference type="ARBA" id="ARBA00022679"/>
    </source>
</evidence>
<dbReference type="AlphaFoldDB" id="A0A347UG91"/>
<dbReference type="OrthoDB" id="9808424at2"/>
<evidence type="ECO:0000256" key="1">
    <source>
        <dbReference type="ARBA" id="ARBA00005189"/>
    </source>
</evidence>
<dbReference type="Pfam" id="PF01553">
    <property type="entry name" value="Acyltransferase"/>
    <property type="match status" value="1"/>
</dbReference>
<evidence type="ECO:0000259" key="4">
    <source>
        <dbReference type="SMART" id="SM00563"/>
    </source>
</evidence>
<evidence type="ECO:0000313" key="5">
    <source>
        <dbReference type="EMBL" id="AXX97869.1"/>
    </source>
</evidence>
<keyword evidence="2 5" id="KW-0808">Transferase</keyword>
<dbReference type="SUPFAM" id="SSF69593">
    <property type="entry name" value="Glycerol-3-phosphate (1)-acyltransferase"/>
    <property type="match status" value="1"/>
</dbReference>
<dbReference type="InterPro" id="IPR002123">
    <property type="entry name" value="Plipid/glycerol_acylTrfase"/>
</dbReference>
<dbReference type="KEGG" id="pamo:BAR1_07955"/>
<dbReference type="EMBL" id="CP032125">
    <property type="protein sequence ID" value="AXX97869.1"/>
    <property type="molecule type" value="Genomic_DNA"/>
</dbReference>
<keyword evidence="6" id="KW-1185">Reference proteome</keyword>
<evidence type="ECO:0000256" key="3">
    <source>
        <dbReference type="ARBA" id="ARBA00023315"/>
    </source>
</evidence>
<reference evidence="5 6" key="1">
    <citation type="submission" date="2018-09" db="EMBL/GenBank/DDBJ databases">
        <title>Profundibacter amoris BAR1 gen. nov., sp. nov., a new member of the Roseobacter clade isolated at Lokis Castle Vent Field on the Arctic Mid-Oceanic Ridge.</title>
        <authorList>
            <person name="Le Moine Bauer S."/>
            <person name="Sjoeberg A.G."/>
            <person name="L'Haridon S."/>
            <person name="Stokke R."/>
            <person name="Roalkvam I."/>
            <person name="Steen I.H."/>
            <person name="Dahle H."/>
        </authorList>
    </citation>
    <scope>NUCLEOTIDE SEQUENCE [LARGE SCALE GENOMIC DNA]</scope>
    <source>
        <strain evidence="5 6">BAR1</strain>
    </source>
</reference>
<dbReference type="GO" id="GO:0003841">
    <property type="term" value="F:1-acylglycerol-3-phosphate O-acyltransferase activity"/>
    <property type="evidence" value="ECO:0007669"/>
    <property type="project" value="TreeGrafter"/>
</dbReference>
<evidence type="ECO:0000313" key="6">
    <source>
        <dbReference type="Proteomes" id="UP000261704"/>
    </source>
</evidence>
<name>A0A347UG91_9RHOB</name>
<gene>
    <name evidence="5" type="ORF">BAR1_07955</name>
</gene>
<protein>
    <submittedName>
        <fullName evidence="5">1-acyl-sn-glycerol-3-phosphate acyltransferase</fullName>
    </submittedName>
</protein>
<accession>A0A347UG91</accession>
<dbReference type="RefSeq" id="WP_118942526.1">
    <property type="nucleotide sequence ID" value="NZ_CP032125.1"/>
</dbReference>
<proteinExistence type="predicted"/>
<feature type="domain" description="Phospholipid/glycerol acyltransferase" evidence="4">
    <location>
        <begin position="40"/>
        <end position="161"/>
    </location>
</feature>
<sequence length="216" mass="24408">MNSILAIAAKITGFSIISFSRFITAVFANWDGVRPSRRRRIYFANHVSNGDFILLWTVLPPPIRKLTRPVAAADYWLTSKLKAFIGRNVFNAVLIDRNRDTRVLDPMEQMLEALDEGNSLIIFPEGQRNTTEQMLPFKPGIFHLAEKRPDVELVPVWIENLNRVLPKGEIIPIPFACSVTFGAPIHLQDGEDKQTFLKRAETCVLNLSPDAGNNHD</sequence>
<dbReference type="GO" id="GO:0006654">
    <property type="term" value="P:phosphatidic acid biosynthetic process"/>
    <property type="evidence" value="ECO:0007669"/>
    <property type="project" value="TreeGrafter"/>
</dbReference>
<dbReference type="PANTHER" id="PTHR10434">
    <property type="entry name" value="1-ACYL-SN-GLYCEROL-3-PHOSPHATE ACYLTRANSFERASE"/>
    <property type="match status" value="1"/>
</dbReference>
<keyword evidence="3 5" id="KW-0012">Acyltransferase</keyword>
<organism evidence="5 6">
    <name type="scientific">Profundibacter amoris</name>
    <dbReference type="NCBI Taxonomy" id="2171755"/>
    <lineage>
        <taxon>Bacteria</taxon>
        <taxon>Pseudomonadati</taxon>
        <taxon>Pseudomonadota</taxon>
        <taxon>Alphaproteobacteria</taxon>
        <taxon>Rhodobacterales</taxon>
        <taxon>Paracoccaceae</taxon>
        <taxon>Profundibacter</taxon>
    </lineage>
</organism>
<dbReference type="PANTHER" id="PTHR10434:SF11">
    <property type="entry name" value="1-ACYL-SN-GLYCEROL-3-PHOSPHATE ACYLTRANSFERASE"/>
    <property type="match status" value="1"/>
</dbReference>